<dbReference type="InterPro" id="IPR013708">
    <property type="entry name" value="Shikimate_DH-bd_N"/>
</dbReference>
<keyword evidence="6" id="KW-1185">Reference proteome</keyword>
<dbReference type="Gene3D" id="3.40.50.720">
    <property type="entry name" value="NAD(P)-binding Rossmann-like Domain"/>
    <property type="match status" value="1"/>
</dbReference>
<dbReference type="AlphaFoldDB" id="A0A0A6UBN0"/>
<dbReference type="PANTHER" id="PTHR21089">
    <property type="entry name" value="SHIKIMATE DEHYDROGENASE"/>
    <property type="match status" value="1"/>
</dbReference>
<dbReference type="eggNOG" id="COG0169">
    <property type="taxonomic scope" value="Bacteria"/>
</dbReference>
<dbReference type="SUPFAM" id="SSF51735">
    <property type="entry name" value="NAD(P)-binding Rossmann-fold domains"/>
    <property type="match status" value="1"/>
</dbReference>
<dbReference type="Proteomes" id="UP000054537">
    <property type="component" value="Unassembled WGS sequence"/>
</dbReference>
<dbReference type="RefSeq" id="WP_043532936.1">
    <property type="nucleotide sequence ID" value="NZ_BAABKU010000039.1"/>
</dbReference>
<dbReference type="GO" id="GO:0004764">
    <property type="term" value="F:shikimate 3-dehydrogenase (NADP+) activity"/>
    <property type="evidence" value="ECO:0007669"/>
    <property type="project" value="UniProtKB-EC"/>
</dbReference>
<dbReference type="GO" id="GO:0009423">
    <property type="term" value="P:chorismate biosynthetic process"/>
    <property type="evidence" value="ECO:0007669"/>
    <property type="project" value="TreeGrafter"/>
</dbReference>
<sequence length="274" mass="29138">MAACRCGLIGTGIGTSLSPALHEAEGRHHRLGLTYTLFEAEQPADLERLLDEAERAGFAGLNITHPFKQQVLKHLDYLSPQARDIGAVNTVVFRDGRRQGHNTDAYGFAESFHSQLSGAATGHVVQLGAGGAGAACGHALRGLGVDRLTIVDPDPDRGGDLAERLGADHVRVAGPDLLADADGLVNTSPVGMHHHPGMPLPARSLHRGLWVFDIVYMPVETELLRTARAAGLQAVGGTAMCAYQAAAAFELFTGCTPDIPRMLLHLSHLLERQC</sequence>
<dbReference type="GO" id="GO:0019632">
    <property type="term" value="P:shikimate metabolic process"/>
    <property type="evidence" value="ECO:0007669"/>
    <property type="project" value="TreeGrafter"/>
</dbReference>
<evidence type="ECO:0000259" key="4">
    <source>
        <dbReference type="Pfam" id="PF18317"/>
    </source>
</evidence>
<evidence type="ECO:0000313" key="6">
    <source>
        <dbReference type="Proteomes" id="UP000054537"/>
    </source>
</evidence>
<evidence type="ECO:0000256" key="2">
    <source>
        <dbReference type="ARBA" id="ARBA00023141"/>
    </source>
</evidence>
<gene>
    <name evidence="5" type="ORF">MB27_37800</name>
</gene>
<dbReference type="PANTHER" id="PTHR21089:SF1">
    <property type="entry name" value="BIFUNCTIONAL 3-DEHYDROQUINATE DEHYDRATASE_SHIKIMATE DEHYDROGENASE, CHLOROPLASTIC"/>
    <property type="match status" value="1"/>
</dbReference>
<evidence type="ECO:0000259" key="3">
    <source>
        <dbReference type="Pfam" id="PF08501"/>
    </source>
</evidence>
<dbReference type="InterPro" id="IPR036291">
    <property type="entry name" value="NAD(P)-bd_dom_sf"/>
</dbReference>
<feature type="domain" description="Shikimate dehydrogenase substrate binding N-terminal" evidence="3">
    <location>
        <begin position="8"/>
        <end position="91"/>
    </location>
</feature>
<feature type="domain" description="SDH C-terminal" evidence="4">
    <location>
        <begin position="238"/>
        <end position="262"/>
    </location>
</feature>
<reference evidence="5 6" key="1">
    <citation type="submission" date="2014-10" db="EMBL/GenBank/DDBJ databases">
        <title>Draft genome sequence of Actinoplanes utahensis NRRL 12052.</title>
        <authorList>
            <person name="Velasco-Bucheli B."/>
            <person name="del Cerro C."/>
            <person name="Hormigo D."/>
            <person name="Garcia J.L."/>
            <person name="Acebal C."/>
            <person name="Arroyo M."/>
            <person name="de la Mata I."/>
        </authorList>
    </citation>
    <scope>NUCLEOTIDE SEQUENCE [LARGE SCALE GENOMIC DNA]</scope>
    <source>
        <strain evidence="5 6">NRRL 12052</strain>
    </source>
</reference>
<dbReference type="Pfam" id="PF18317">
    <property type="entry name" value="SDH_C"/>
    <property type="match status" value="1"/>
</dbReference>
<dbReference type="GO" id="GO:0009073">
    <property type="term" value="P:aromatic amino acid family biosynthetic process"/>
    <property type="evidence" value="ECO:0007669"/>
    <property type="project" value="UniProtKB-KW"/>
</dbReference>
<dbReference type="InterPro" id="IPR046346">
    <property type="entry name" value="Aminoacid_DH-like_N_sf"/>
</dbReference>
<dbReference type="EC" id="1.1.1.25" evidence="5"/>
<dbReference type="InterPro" id="IPR041121">
    <property type="entry name" value="SDH_C"/>
</dbReference>
<dbReference type="EMBL" id="JRTT01000136">
    <property type="protein sequence ID" value="KHD72866.1"/>
    <property type="molecule type" value="Genomic_DNA"/>
</dbReference>
<dbReference type="Pfam" id="PF08501">
    <property type="entry name" value="Shikimate_dh_N"/>
    <property type="match status" value="1"/>
</dbReference>
<accession>A0A0A6UBN0</accession>
<dbReference type="GO" id="GO:0050661">
    <property type="term" value="F:NADP binding"/>
    <property type="evidence" value="ECO:0007669"/>
    <property type="project" value="TreeGrafter"/>
</dbReference>
<name>A0A0A6UBN0_ACTUT</name>
<proteinExistence type="predicted"/>
<keyword evidence="2" id="KW-0057">Aromatic amino acid biosynthesis</keyword>
<evidence type="ECO:0000313" key="5">
    <source>
        <dbReference type="EMBL" id="KHD72866.1"/>
    </source>
</evidence>
<dbReference type="NCBIfam" id="NF009201">
    <property type="entry name" value="PRK12549.1"/>
    <property type="match status" value="1"/>
</dbReference>
<dbReference type="STRING" id="1869.MB27_37800"/>
<comment type="caution">
    <text evidence="5">The sequence shown here is derived from an EMBL/GenBank/DDBJ whole genome shotgun (WGS) entry which is preliminary data.</text>
</comment>
<dbReference type="OrthoDB" id="3609723at2"/>
<keyword evidence="5" id="KW-0560">Oxidoreductase</keyword>
<dbReference type="SUPFAM" id="SSF53223">
    <property type="entry name" value="Aminoacid dehydrogenase-like, N-terminal domain"/>
    <property type="match status" value="1"/>
</dbReference>
<evidence type="ECO:0000256" key="1">
    <source>
        <dbReference type="ARBA" id="ARBA00004871"/>
    </source>
</evidence>
<keyword evidence="2" id="KW-0028">Amino-acid biosynthesis</keyword>
<organism evidence="5 6">
    <name type="scientific">Actinoplanes utahensis</name>
    <dbReference type="NCBI Taxonomy" id="1869"/>
    <lineage>
        <taxon>Bacteria</taxon>
        <taxon>Bacillati</taxon>
        <taxon>Actinomycetota</taxon>
        <taxon>Actinomycetes</taxon>
        <taxon>Micromonosporales</taxon>
        <taxon>Micromonosporaceae</taxon>
        <taxon>Actinoplanes</taxon>
    </lineage>
</organism>
<dbReference type="CDD" id="cd01065">
    <property type="entry name" value="NAD_bind_Shikimate_DH"/>
    <property type="match status" value="1"/>
</dbReference>
<dbReference type="Gene3D" id="3.40.50.10860">
    <property type="entry name" value="Leucine Dehydrogenase, chain A, domain 1"/>
    <property type="match status" value="1"/>
</dbReference>
<protein>
    <submittedName>
        <fullName evidence="5">Shikimate dehydrogenase</fullName>
        <ecNumber evidence="5">1.1.1.25</ecNumber>
    </submittedName>
</protein>
<dbReference type="InterPro" id="IPR022893">
    <property type="entry name" value="Shikimate_DH_fam"/>
</dbReference>
<comment type="pathway">
    <text evidence="1">Metabolic intermediate biosynthesis; chorismate biosynthesis; chorismate from D-erythrose 4-phosphate and phosphoenolpyruvate: step 4/7.</text>
</comment>
<dbReference type="GO" id="GO:0005829">
    <property type="term" value="C:cytosol"/>
    <property type="evidence" value="ECO:0007669"/>
    <property type="project" value="TreeGrafter"/>
</dbReference>